<protein>
    <submittedName>
        <fullName evidence="2">Uncharacterized protein</fullName>
    </submittedName>
</protein>
<feature type="transmembrane region" description="Helical" evidence="1">
    <location>
        <begin position="217"/>
        <end position="242"/>
    </location>
</feature>
<dbReference type="OrthoDB" id="2156462at2759"/>
<dbReference type="PANTHER" id="PTHR31600:SF2">
    <property type="entry name" value="GAMETE ENRICHED GENE 10 PROTEIN-RELATED"/>
    <property type="match status" value="1"/>
</dbReference>
<evidence type="ECO:0000256" key="1">
    <source>
        <dbReference type="SAM" id="Phobius"/>
    </source>
</evidence>
<sequence length="602" mass="66972">MDSKSGDNPRAPPTITGSSELLEELSPGLMNESITAEHVHLKSGNGGARARSEMEVKGMAKRSHLEHTLFSVLNSMVSGNEVPSSLAYPLTIFEDVQLLYFCWYPGYSFPGMPPWLPYIWNVFAYRPDSYGTFLILLGVAVSIVVTLVATIVFSGISFSRGKFKYMWPLTLLRAGTMLAVGALNIPITEVLITVLDCDGGFVNTYPSVASFASTQHILPFVVSVLCLVLFIPYTLTMALVYVDANPKSSTNPLTRAHGRTDLMYLVVKLIAVFLWEFSNSSTVNLAILAVCLLSIISLVADVFDVADSNNTIPFICLCVVLVPGFLLGALANRLARQSITRRVYIRLQAHIAKMRASTGIASFANVDRKAMNEARRLTIEDANPDTLLDQVGKNVMLLTTQKLKEEPPIFESTYDVELSCRFIRNAADPNALVLMRELFEAAFLQFPKDGFVHISAAQYLLAFPFETTLVVHPVETNAEKAEHILINISNMAVAFDIRFMGFVCEKTIEQTQKSREMQKSELNISSFVEILSQEKYAKGYNVLRLFADFNRTVLADVEEARRLQSLAEDLEGNFDDNTSEVSERKIPTKRKIAPWFRGQSMT</sequence>
<feature type="transmembrane region" description="Helical" evidence="1">
    <location>
        <begin position="312"/>
        <end position="332"/>
    </location>
</feature>
<organism evidence="2 3">
    <name type="scientific">Gonapodya prolifera (strain JEL478)</name>
    <name type="common">Monoblepharis prolifera</name>
    <dbReference type="NCBI Taxonomy" id="1344416"/>
    <lineage>
        <taxon>Eukaryota</taxon>
        <taxon>Fungi</taxon>
        <taxon>Fungi incertae sedis</taxon>
        <taxon>Chytridiomycota</taxon>
        <taxon>Chytridiomycota incertae sedis</taxon>
        <taxon>Monoblepharidomycetes</taxon>
        <taxon>Monoblepharidales</taxon>
        <taxon>Gonapodyaceae</taxon>
        <taxon>Gonapodya</taxon>
    </lineage>
</organism>
<feature type="transmembrane region" description="Helical" evidence="1">
    <location>
        <begin position="176"/>
        <end position="197"/>
    </location>
</feature>
<keyword evidence="1" id="KW-1133">Transmembrane helix</keyword>
<dbReference type="AlphaFoldDB" id="A0A139A9C1"/>
<name>A0A139A9C1_GONPJ</name>
<accession>A0A139A9C1</accession>
<dbReference type="InterPro" id="IPR052994">
    <property type="entry name" value="Tiny_macrocysts_regulators"/>
</dbReference>
<dbReference type="EMBL" id="KQ965780">
    <property type="protein sequence ID" value="KXS13284.1"/>
    <property type="molecule type" value="Genomic_DNA"/>
</dbReference>
<dbReference type="STRING" id="1344416.A0A139A9C1"/>
<feature type="transmembrane region" description="Helical" evidence="1">
    <location>
        <begin position="285"/>
        <end position="306"/>
    </location>
</feature>
<dbReference type="PANTHER" id="PTHR31600">
    <property type="entry name" value="TINY MACROCYSTS PROTEIN B-RELATED"/>
    <property type="match status" value="1"/>
</dbReference>
<proteinExistence type="predicted"/>
<reference evidence="2 3" key="1">
    <citation type="journal article" date="2015" name="Genome Biol. Evol.">
        <title>Phylogenomic analyses indicate that early fungi evolved digesting cell walls of algal ancestors of land plants.</title>
        <authorList>
            <person name="Chang Y."/>
            <person name="Wang S."/>
            <person name="Sekimoto S."/>
            <person name="Aerts A.L."/>
            <person name="Choi C."/>
            <person name="Clum A."/>
            <person name="LaButti K.M."/>
            <person name="Lindquist E.A."/>
            <person name="Yee Ngan C."/>
            <person name="Ohm R.A."/>
            <person name="Salamov A.A."/>
            <person name="Grigoriev I.V."/>
            <person name="Spatafora J.W."/>
            <person name="Berbee M.L."/>
        </authorList>
    </citation>
    <scope>NUCLEOTIDE SEQUENCE [LARGE SCALE GENOMIC DNA]</scope>
    <source>
        <strain evidence="2 3">JEL478</strain>
    </source>
</reference>
<keyword evidence="3" id="KW-1185">Reference proteome</keyword>
<keyword evidence="1" id="KW-0812">Transmembrane</keyword>
<evidence type="ECO:0000313" key="3">
    <source>
        <dbReference type="Proteomes" id="UP000070544"/>
    </source>
</evidence>
<evidence type="ECO:0000313" key="2">
    <source>
        <dbReference type="EMBL" id="KXS13284.1"/>
    </source>
</evidence>
<feature type="transmembrane region" description="Helical" evidence="1">
    <location>
        <begin position="133"/>
        <end position="156"/>
    </location>
</feature>
<keyword evidence="1" id="KW-0472">Membrane</keyword>
<gene>
    <name evidence="2" type="ORF">M427DRAFT_146690</name>
</gene>
<dbReference type="Proteomes" id="UP000070544">
    <property type="component" value="Unassembled WGS sequence"/>
</dbReference>